<dbReference type="Gene3D" id="3.30.70.920">
    <property type="match status" value="1"/>
</dbReference>
<name>X1D6J0_9ZZZZ</name>
<dbReference type="Pfam" id="PF01037">
    <property type="entry name" value="AsnC_trans_reg"/>
    <property type="match status" value="1"/>
</dbReference>
<keyword evidence="1" id="KW-1133">Transmembrane helix</keyword>
<feature type="transmembrane region" description="Helical" evidence="1">
    <location>
        <begin position="28"/>
        <end position="49"/>
    </location>
</feature>
<dbReference type="InterPro" id="IPR019887">
    <property type="entry name" value="Tscrpt_reg_AsnC/Lrp_C"/>
</dbReference>
<evidence type="ECO:0000256" key="1">
    <source>
        <dbReference type="SAM" id="Phobius"/>
    </source>
</evidence>
<evidence type="ECO:0000313" key="3">
    <source>
        <dbReference type="EMBL" id="GAG92066.1"/>
    </source>
</evidence>
<dbReference type="EMBL" id="BART01026027">
    <property type="protein sequence ID" value="GAG92066.1"/>
    <property type="molecule type" value="Genomic_DNA"/>
</dbReference>
<accession>X1D6J0</accession>
<keyword evidence="1" id="KW-0472">Membrane</keyword>
<feature type="domain" description="Transcription regulator AsnC/Lrp ligand binding" evidence="2">
    <location>
        <begin position="103"/>
        <end position="159"/>
    </location>
</feature>
<keyword evidence="1" id="KW-0812">Transmembrane</keyword>
<feature type="transmembrane region" description="Helical" evidence="1">
    <location>
        <begin position="61"/>
        <end position="83"/>
    </location>
</feature>
<proteinExistence type="predicted"/>
<dbReference type="SUPFAM" id="SSF54909">
    <property type="entry name" value="Dimeric alpha+beta barrel"/>
    <property type="match status" value="1"/>
</dbReference>
<dbReference type="AlphaFoldDB" id="X1D6J0"/>
<gene>
    <name evidence="3" type="ORF">S01H4_46551</name>
</gene>
<protein>
    <recommendedName>
        <fullName evidence="2">Transcription regulator AsnC/Lrp ligand binding domain-containing protein</fullName>
    </recommendedName>
</protein>
<sequence length="161" mass="17224">MVGSSITIFLALVMYARALGRGSMSVVNSLSAISVVLGVPITLIGNALLPGAFGIIETDPFMWTLTILGIVLVVIGIIALQAADVHSLVLVKVKPLVGDLLPELFDIRGVEKVAALAGTHDYILTIKSRNLAKARTKILNRIQKIPGIDDIETLVVIKEFR</sequence>
<evidence type="ECO:0000259" key="2">
    <source>
        <dbReference type="Pfam" id="PF01037"/>
    </source>
</evidence>
<dbReference type="InterPro" id="IPR011008">
    <property type="entry name" value="Dimeric_a/b-barrel"/>
</dbReference>
<reference evidence="3" key="1">
    <citation type="journal article" date="2014" name="Front. Microbiol.">
        <title>High frequency of phylogenetically diverse reductive dehalogenase-homologous genes in deep subseafloor sedimentary metagenomes.</title>
        <authorList>
            <person name="Kawai M."/>
            <person name="Futagami T."/>
            <person name="Toyoda A."/>
            <person name="Takaki Y."/>
            <person name="Nishi S."/>
            <person name="Hori S."/>
            <person name="Arai W."/>
            <person name="Tsubouchi T."/>
            <person name="Morono Y."/>
            <person name="Uchiyama I."/>
            <person name="Ito T."/>
            <person name="Fujiyama A."/>
            <person name="Inagaki F."/>
            <person name="Takami H."/>
        </authorList>
    </citation>
    <scope>NUCLEOTIDE SEQUENCE</scope>
    <source>
        <strain evidence="3">Expedition CK06-06</strain>
    </source>
</reference>
<comment type="caution">
    <text evidence="3">The sequence shown here is derived from an EMBL/GenBank/DDBJ whole genome shotgun (WGS) entry which is preliminary data.</text>
</comment>
<organism evidence="3">
    <name type="scientific">marine sediment metagenome</name>
    <dbReference type="NCBI Taxonomy" id="412755"/>
    <lineage>
        <taxon>unclassified sequences</taxon>
        <taxon>metagenomes</taxon>
        <taxon>ecological metagenomes</taxon>
    </lineage>
</organism>